<evidence type="ECO:0000256" key="5">
    <source>
        <dbReference type="ARBA" id="ARBA00022989"/>
    </source>
</evidence>
<evidence type="ECO:0000256" key="6">
    <source>
        <dbReference type="ARBA" id="ARBA00023136"/>
    </source>
</evidence>
<evidence type="ECO:0000256" key="4">
    <source>
        <dbReference type="ARBA" id="ARBA00022692"/>
    </source>
</evidence>
<dbReference type="InterPro" id="IPR037185">
    <property type="entry name" value="EmrE-like"/>
</dbReference>
<feature type="transmembrane region" description="Helical" evidence="7">
    <location>
        <begin position="316"/>
        <end position="335"/>
    </location>
</feature>
<feature type="domain" description="EamA" evidence="8">
    <location>
        <begin position="366"/>
        <end position="447"/>
    </location>
</feature>
<keyword evidence="6 7" id="KW-0472">Membrane</keyword>
<keyword evidence="5 7" id="KW-1133">Transmembrane helix</keyword>
<comment type="subcellular location">
    <subcellularLocation>
        <location evidence="1">Cell membrane</location>
        <topology evidence="1">Multi-pass membrane protein</topology>
    </subcellularLocation>
</comment>
<dbReference type="EnsemblPlants" id="AUR62039517-RA">
    <property type="protein sequence ID" value="AUR62039517-RA:cds"/>
    <property type="gene ID" value="AUR62039517"/>
</dbReference>
<keyword evidence="4 7" id="KW-0812">Transmembrane</keyword>
<sequence>MATTALSSSSSSHPWQLISKPHTNFTLSSFSNSFISLSSFSSSCSSSSKNSNASKNFVYICKYSANDNREKAIVVSKPIKSHEFGALFQKRSLWRRIFFTSKKVRAIILLNVITVIYASDIPVLKEVEEFMDPATFNVFRFTLSAVPFLPAAFQARHDAHVCKSGAELGLWASLGYLFQSLGLLTSDAGRASFISILTIIVVPLLDGMFGSVIPPLTWFGAIMSVVGVAMLESTGSPPDVGDLFNILSAVFFGINMLRTERISRCTSKENFIPLLGYEMAAMRDVSATETAIIYGTEPVWGAGFAWFLLGERWDTIGWLGAALILGGSLVVHMFGSLSSTDSGSVSSITWFLFEGWFGESHRPWTWELFWASWVSFPWIPAIYTGVFSRICLWVEMAAVQEVSATEAAIIYGLEPIWGAGFAWFLLGERWGIYGWIGAALVLGGSLIAQMFGSLSSTDSGDSEQ</sequence>
<organism evidence="9 10">
    <name type="scientific">Chenopodium quinoa</name>
    <name type="common">Quinoa</name>
    <dbReference type="NCBI Taxonomy" id="63459"/>
    <lineage>
        <taxon>Eukaryota</taxon>
        <taxon>Viridiplantae</taxon>
        <taxon>Streptophyta</taxon>
        <taxon>Embryophyta</taxon>
        <taxon>Tracheophyta</taxon>
        <taxon>Spermatophyta</taxon>
        <taxon>Magnoliopsida</taxon>
        <taxon>eudicotyledons</taxon>
        <taxon>Gunneridae</taxon>
        <taxon>Pentapetalae</taxon>
        <taxon>Caryophyllales</taxon>
        <taxon>Chenopodiaceae</taxon>
        <taxon>Chenopodioideae</taxon>
        <taxon>Atripliceae</taxon>
        <taxon>Chenopodium</taxon>
    </lineage>
</organism>
<dbReference type="OMA" id="TWRWSWK"/>
<keyword evidence="3" id="KW-1003">Cell membrane</keyword>
<feature type="transmembrane region" description="Helical" evidence="7">
    <location>
        <begin position="432"/>
        <end position="454"/>
    </location>
</feature>
<dbReference type="InterPro" id="IPR051258">
    <property type="entry name" value="Diverse_Substrate_Transporter"/>
</dbReference>
<feature type="domain" description="EamA" evidence="8">
    <location>
        <begin position="279"/>
        <end position="331"/>
    </location>
</feature>
<accession>A0A803N2W1</accession>
<evidence type="ECO:0000256" key="2">
    <source>
        <dbReference type="ARBA" id="ARBA00007635"/>
    </source>
</evidence>
<evidence type="ECO:0000313" key="9">
    <source>
        <dbReference type="EnsemblPlants" id="AUR62039517-RA:cds"/>
    </source>
</evidence>
<dbReference type="AlphaFoldDB" id="A0A803N2W1"/>
<feature type="transmembrane region" description="Helical" evidence="7">
    <location>
        <begin position="104"/>
        <end position="124"/>
    </location>
</feature>
<name>A0A803N2W1_CHEQI</name>
<feature type="transmembrane region" description="Helical" evidence="7">
    <location>
        <begin position="188"/>
        <end position="205"/>
    </location>
</feature>
<dbReference type="Proteomes" id="UP000596660">
    <property type="component" value="Unplaced"/>
</dbReference>
<dbReference type="Gramene" id="AUR62039517-RA">
    <property type="protein sequence ID" value="AUR62039517-RA:cds"/>
    <property type="gene ID" value="AUR62039517"/>
</dbReference>
<dbReference type="PANTHER" id="PTHR42920">
    <property type="entry name" value="OS03G0707200 PROTEIN-RELATED"/>
    <property type="match status" value="1"/>
</dbReference>
<reference evidence="9" key="2">
    <citation type="submission" date="2021-03" db="UniProtKB">
        <authorList>
            <consortium name="EnsemblPlants"/>
        </authorList>
    </citation>
    <scope>IDENTIFICATION</scope>
</reference>
<feature type="transmembrane region" description="Helical" evidence="7">
    <location>
        <begin position="368"/>
        <end position="387"/>
    </location>
</feature>
<feature type="domain" description="EamA" evidence="8">
    <location>
        <begin position="106"/>
        <end position="231"/>
    </location>
</feature>
<evidence type="ECO:0000259" key="8">
    <source>
        <dbReference type="Pfam" id="PF00892"/>
    </source>
</evidence>
<dbReference type="InterPro" id="IPR000620">
    <property type="entry name" value="EamA_dom"/>
</dbReference>
<dbReference type="Pfam" id="PF00892">
    <property type="entry name" value="EamA"/>
    <property type="match status" value="3"/>
</dbReference>
<dbReference type="SUPFAM" id="SSF103481">
    <property type="entry name" value="Multidrug resistance efflux transporter EmrE"/>
    <property type="match status" value="3"/>
</dbReference>
<comment type="similarity">
    <text evidence="2">Belongs to the drug/metabolite transporter (DMT) superfamily. Plant drug/metabolite exporter (P-DME) (TC 2.A.7.4) family.</text>
</comment>
<protein>
    <recommendedName>
        <fullName evidence="8">EamA domain-containing protein</fullName>
    </recommendedName>
</protein>
<dbReference type="GO" id="GO:0005886">
    <property type="term" value="C:plasma membrane"/>
    <property type="evidence" value="ECO:0007669"/>
    <property type="project" value="UniProtKB-SubCell"/>
</dbReference>
<evidence type="ECO:0000256" key="1">
    <source>
        <dbReference type="ARBA" id="ARBA00004651"/>
    </source>
</evidence>
<proteinExistence type="inferred from homology"/>
<evidence type="ECO:0000256" key="3">
    <source>
        <dbReference type="ARBA" id="ARBA00022475"/>
    </source>
</evidence>
<evidence type="ECO:0000313" key="10">
    <source>
        <dbReference type="Proteomes" id="UP000596660"/>
    </source>
</evidence>
<reference evidence="9" key="1">
    <citation type="journal article" date="2017" name="Nature">
        <title>The genome of Chenopodium quinoa.</title>
        <authorList>
            <person name="Jarvis D.E."/>
            <person name="Ho Y.S."/>
            <person name="Lightfoot D.J."/>
            <person name="Schmoeckel S.M."/>
            <person name="Li B."/>
            <person name="Borm T.J.A."/>
            <person name="Ohyanagi H."/>
            <person name="Mineta K."/>
            <person name="Michell C.T."/>
            <person name="Saber N."/>
            <person name="Kharbatia N.M."/>
            <person name="Rupper R.R."/>
            <person name="Sharp A.R."/>
            <person name="Dally N."/>
            <person name="Boughton B.A."/>
            <person name="Woo Y.H."/>
            <person name="Gao G."/>
            <person name="Schijlen E.G.W.M."/>
            <person name="Guo X."/>
            <person name="Momin A.A."/>
            <person name="Negrao S."/>
            <person name="Al-Babili S."/>
            <person name="Gehring C."/>
            <person name="Roessner U."/>
            <person name="Jung C."/>
            <person name="Murphy K."/>
            <person name="Arold S.T."/>
            <person name="Gojobori T."/>
            <person name="van der Linden C.G."/>
            <person name="van Loo E.N."/>
            <person name="Jellen E.N."/>
            <person name="Maughan P.J."/>
            <person name="Tester M."/>
        </authorList>
    </citation>
    <scope>NUCLEOTIDE SEQUENCE [LARGE SCALE GENOMIC DNA]</scope>
    <source>
        <strain evidence="9">cv. PI 614886</strain>
    </source>
</reference>
<feature type="transmembrane region" description="Helical" evidence="7">
    <location>
        <begin position="408"/>
        <end position="426"/>
    </location>
</feature>
<dbReference type="PANTHER" id="PTHR42920:SF26">
    <property type="entry name" value="OS03G0707200 PROTEIN"/>
    <property type="match status" value="1"/>
</dbReference>
<evidence type="ECO:0000256" key="7">
    <source>
        <dbReference type="SAM" id="Phobius"/>
    </source>
</evidence>
<keyword evidence="10" id="KW-1185">Reference proteome</keyword>
<feature type="transmembrane region" description="Helical" evidence="7">
    <location>
        <begin position="136"/>
        <end position="153"/>
    </location>
</feature>